<dbReference type="PROSITE" id="PS51782">
    <property type="entry name" value="LYSM"/>
    <property type="match status" value="1"/>
</dbReference>
<dbReference type="SMART" id="SM00257">
    <property type="entry name" value="LysM"/>
    <property type="match status" value="1"/>
</dbReference>
<dbReference type="SUPFAM" id="SSF54106">
    <property type="entry name" value="LysM domain"/>
    <property type="match status" value="1"/>
</dbReference>
<keyword evidence="3" id="KW-1185">Reference proteome</keyword>
<dbReference type="InterPro" id="IPR018392">
    <property type="entry name" value="LysM"/>
</dbReference>
<dbReference type="PANTHER" id="PTHR34700">
    <property type="entry name" value="POTASSIUM BINDING PROTEIN KBP"/>
    <property type="match status" value="1"/>
</dbReference>
<evidence type="ECO:0000259" key="1">
    <source>
        <dbReference type="PROSITE" id="PS51782"/>
    </source>
</evidence>
<dbReference type="EMBL" id="JACHXZ010000002">
    <property type="protein sequence ID" value="MBB3168784.1"/>
    <property type="molecule type" value="Genomic_DNA"/>
</dbReference>
<name>A0A839UKW8_9GAMM</name>
<evidence type="ECO:0000313" key="2">
    <source>
        <dbReference type="EMBL" id="MBB3168784.1"/>
    </source>
</evidence>
<gene>
    <name evidence="2" type="ORF">FHS30_001968</name>
</gene>
<dbReference type="Gene3D" id="3.10.350.10">
    <property type="entry name" value="LysM domain"/>
    <property type="match status" value="1"/>
</dbReference>
<evidence type="ECO:0000313" key="3">
    <source>
        <dbReference type="Proteomes" id="UP000559987"/>
    </source>
</evidence>
<dbReference type="Gene3D" id="2.160.20.160">
    <property type="match status" value="1"/>
</dbReference>
<reference evidence="2 3" key="1">
    <citation type="submission" date="2020-08" db="EMBL/GenBank/DDBJ databases">
        <title>Genomic Encyclopedia of Type Strains, Phase III (KMG-III): the genomes of soil and plant-associated and newly described type strains.</title>
        <authorList>
            <person name="Whitman W."/>
        </authorList>
    </citation>
    <scope>NUCLEOTIDE SEQUENCE [LARGE SCALE GENOMIC DNA]</scope>
    <source>
        <strain evidence="2 3">CECT 8571</strain>
    </source>
</reference>
<dbReference type="Proteomes" id="UP000559987">
    <property type="component" value="Unassembled WGS sequence"/>
</dbReference>
<dbReference type="Pfam" id="PF01476">
    <property type="entry name" value="LysM"/>
    <property type="match status" value="1"/>
</dbReference>
<organism evidence="2 3">
    <name type="scientific">Simiduia aestuariiviva</name>
    <dbReference type="NCBI Taxonomy" id="1510459"/>
    <lineage>
        <taxon>Bacteria</taxon>
        <taxon>Pseudomonadati</taxon>
        <taxon>Pseudomonadota</taxon>
        <taxon>Gammaproteobacteria</taxon>
        <taxon>Cellvibrionales</taxon>
        <taxon>Cellvibrionaceae</taxon>
        <taxon>Simiduia</taxon>
    </lineage>
</organism>
<sequence>GGANNAESRGVEFSGLERASGASDLLTGSALADNFELLADGTISGNGILFNGIVGVNAGAGNDSAVGRSGVSWAVNGLNSAVNGGVVFNGIDALTGDSQSLLVTTGDDELQVTGLGSVNVWGMDITSTTGDGLTLVDMSTGVDTVRARAGEDFELLAGGLGVRTDGIDFINVENADNGGIYSGDSDGVFEIIGTKRIRSGEIYFNNVEEFNAEGGYDVIIGYAGEAWQILSENSAKNYEIVFINIEEIRSSSDQIYGSTGADDFVFINGSQLQVAGMEVLFTAGLSSIDGVAGEDSFQGLSGTHYLLNEDYSAVSADGIDLLNINDLQLGSSLTGRAATDEFSVSNSGQVAVAGYTFSALDSVAGNGGSDSVIFSDANTVSVDSTGAVTYTTSKDLLFSGMQAYTGSIDTLVLGADVANVDISTVGQLSLAGVTFDSSSSAPLALNVGSTATLLNYGAAPITISDVSGQIESAGVVANGVGRADANFVQGEGVVSLTVTGSGTLEAAGIDFTSVASYDGSSSSDDVFGGDIALVGSAGQLAFEGIEFTAIEQATTTTGQVFGSNQSDVVIFSADGSITANGISLTSTAASGFSTVELGDGLDRVTVSNGSASLTGNDNEFYVGSVFVSDVDIATSAAIESSVDVAFDYLSTQSLRAQNIVFDGLSSVTTNNAEGSLAGAGHIQENIDGSLTAGSMNFVGLDFVQANSLQLSSADNVIDVDASGNVTASAVRFSGLSALNTGGGTDRIHATSTNSWSISDDAHDVSLGSLGISGAEVLSGVTTLESSSAGQRVTVTGAGEVNIGAMSIRDLVEVSATGSGSIVQERQGTVWQLKDALSQVVSDSIAFSGFSEFLADDSTLVADGAAAETFAVNSDGSQLAAGNVVFGGVTQLNGQANDQLRVADNTAIALTGQSAVVTINELKSQGIKQITGEGIAIIGTAAVDNVALESGANNIYADGIHFEGVTQFDAGGGSDQLSGDNASRSYVLDSAAQVSVAGITFKGIETVNALGAEDVVSSSGADWYAQAQGGALTSKASQAVVGDVSVLFTGIETIEGVGSLYGADVGSHYQLTDLNSLVYGDITYKNVSQLVAGAANDTLRAGDTSTNWSLQAAGNTAVSGSQTLAFSGFESLQLGSGADTVVFGGGSVNRIDTGAGSDNVKLIGGSLGSLHLGAGNDHLVVVNNALAPASFFGGAGEDSLLSESGLAWSLIATDANNGLGDYRFTGFETLLDSGAAVQVATQTSNYLNGKTLASGGMSLSFDSANSLDLTAGALGAESVTGNLAIDSLVLAAAGDVNLGVTANNLSVTNLSDAIDVQLAIQGDATVKSINAGNGDILLTSSQAGSLYFEAGQENLTASNVQLGTEAQPFIAIGDELNPAVIRASDSVKFVSLSYVEPLYVGFIPTVTSFAGNRIESVYGAQAAQGVKSAVQTAVEDFAQVDPAIFEAVSPYSTSANALGGGEFRLVAGVLLPADATAAGNDEELEDNAEREQAPTQLIELPEDAVKPELKEGFESTYQIKKGDTFWDIAEKFLKNPYKWQDLWKQNPNVKNPHKIFPGDVIKVILIRGNAYLTIQAAPQSEDALCTAGWPMRAVAWVPMVTNNERS</sequence>
<protein>
    <recommendedName>
        <fullName evidence="1">LysM domain-containing protein</fullName>
    </recommendedName>
</protein>
<comment type="caution">
    <text evidence="2">The sequence shown here is derived from an EMBL/GenBank/DDBJ whole genome shotgun (WGS) entry which is preliminary data.</text>
</comment>
<dbReference type="InterPro" id="IPR052196">
    <property type="entry name" value="Bact_Kbp"/>
</dbReference>
<dbReference type="PANTHER" id="PTHR34700:SF4">
    <property type="entry name" value="PHAGE-LIKE ELEMENT PBSX PROTEIN XKDP"/>
    <property type="match status" value="1"/>
</dbReference>
<dbReference type="CDD" id="cd00118">
    <property type="entry name" value="LysM"/>
    <property type="match status" value="1"/>
</dbReference>
<accession>A0A839UKW8</accession>
<feature type="non-terminal residue" evidence="2">
    <location>
        <position position="1"/>
    </location>
</feature>
<dbReference type="RefSeq" id="WP_183910233.1">
    <property type="nucleotide sequence ID" value="NZ_JACHXZ010000002.1"/>
</dbReference>
<feature type="domain" description="LysM" evidence="1">
    <location>
        <begin position="1514"/>
        <end position="1562"/>
    </location>
</feature>
<proteinExistence type="predicted"/>
<dbReference type="InterPro" id="IPR036779">
    <property type="entry name" value="LysM_dom_sf"/>
</dbReference>